<dbReference type="RefSeq" id="WP_380719101.1">
    <property type="nucleotide sequence ID" value="NZ_JBHSGI010000024.1"/>
</dbReference>
<accession>A0ABV9KJC2</accession>
<organism evidence="2 3">
    <name type="scientific">Seohaeicola nanhaiensis</name>
    <dbReference type="NCBI Taxonomy" id="1387282"/>
    <lineage>
        <taxon>Bacteria</taxon>
        <taxon>Pseudomonadati</taxon>
        <taxon>Pseudomonadota</taxon>
        <taxon>Alphaproteobacteria</taxon>
        <taxon>Rhodobacterales</taxon>
        <taxon>Roseobacteraceae</taxon>
        <taxon>Seohaeicola</taxon>
    </lineage>
</organism>
<reference evidence="3" key="1">
    <citation type="journal article" date="2019" name="Int. J. Syst. Evol. Microbiol.">
        <title>The Global Catalogue of Microorganisms (GCM) 10K type strain sequencing project: providing services to taxonomists for standard genome sequencing and annotation.</title>
        <authorList>
            <consortium name="The Broad Institute Genomics Platform"/>
            <consortium name="The Broad Institute Genome Sequencing Center for Infectious Disease"/>
            <person name="Wu L."/>
            <person name="Ma J."/>
        </authorList>
    </citation>
    <scope>NUCLEOTIDE SEQUENCE [LARGE SCALE GENOMIC DNA]</scope>
    <source>
        <strain evidence="3">CGMCC 4.7283</strain>
    </source>
</reference>
<keyword evidence="3" id="KW-1185">Reference proteome</keyword>
<evidence type="ECO:0000256" key="1">
    <source>
        <dbReference type="SAM" id="Phobius"/>
    </source>
</evidence>
<dbReference type="EMBL" id="JBHSGI010000024">
    <property type="protein sequence ID" value="MFC4670272.1"/>
    <property type="molecule type" value="Genomic_DNA"/>
</dbReference>
<name>A0ABV9KJC2_9RHOB</name>
<sequence length="223" mass="23590">MSDTDSFIDEVTEEVRRDRLFALFRRYGWIPMVLIVLVVGGAAWNEYRKAQERAEAEALGDALLAAMAANEPAARAAGLTAVTAATPGANAVVEFLLAGAQAEAGDTLAAVAALNNIATAGDLPEIYRQIAAFKALTLQAETMPAAERRAGFEALARPGMPLRMLAEEQLAMIDMAEGNTEAAIARYQAILQDAEVTSDLQQRATQAIVSLGGQPEVRSASQG</sequence>
<comment type="caution">
    <text evidence="2">The sequence shown here is derived from an EMBL/GenBank/DDBJ whole genome shotgun (WGS) entry which is preliminary data.</text>
</comment>
<evidence type="ECO:0008006" key="4">
    <source>
        <dbReference type="Google" id="ProtNLM"/>
    </source>
</evidence>
<dbReference type="Proteomes" id="UP001595973">
    <property type="component" value="Unassembled WGS sequence"/>
</dbReference>
<proteinExistence type="predicted"/>
<evidence type="ECO:0000313" key="2">
    <source>
        <dbReference type="EMBL" id="MFC4670272.1"/>
    </source>
</evidence>
<keyword evidence="1" id="KW-0812">Transmembrane</keyword>
<keyword evidence="1" id="KW-0472">Membrane</keyword>
<evidence type="ECO:0000313" key="3">
    <source>
        <dbReference type="Proteomes" id="UP001595973"/>
    </source>
</evidence>
<feature type="transmembrane region" description="Helical" evidence="1">
    <location>
        <begin position="27"/>
        <end position="44"/>
    </location>
</feature>
<protein>
    <recommendedName>
        <fullName evidence="4">Tetratricopeptide repeat-like domain-containing protein</fullName>
    </recommendedName>
</protein>
<gene>
    <name evidence="2" type="ORF">ACFO5X_17030</name>
</gene>
<keyword evidence="1" id="KW-1133">Transmembrane helix</keyword>